<dbReference type="GO" id="GO:0006654">
    <property type="term" value="P:phosphatidic acid biosynthetic process"/>
    <property type="evidence" value="ECO:0007669"/>
    <property type="project" value="TreeGrafter"/>
</dbReference>
<dbReference type="STRING" id="401562.NS365_19850"/>
<keyword evidence="3 7" id="KW-0808">Transferase</keyword>
<dbReference type="SMART" id="SM00563">
    <property type="entry name" value="PlsC"/>
    <property type="match status" value="1"/>
</dbReference>
<gene>
    <name evidence="7" type="ORF">NS226_00550</name>
</gene>
<proteinExistence type="predicted"/>
<organism evidence="7 8">
    <name type="scientific">Aureimonas ureilytica</name>
    <dbReference type="NCBI Taxonomy" id="401562"/>
    <lineage>
        <taxon>Bacteria</taxon>
        <taxon>Pseudomonadati</taxon>
        <taxon>Pseudomonadota</taxon>
        <taxon>Alphaproteobacteria</taxon>
        <taxon>Hyphomicrobiales</taxon>
        <taxon>Aurantimonadaceae</taxon>
        <taxon>Aureimonas</taxon>
    </lineage>
</organism>
<comment type="caution">
    <text evidence="7">The sequence shown here is derived from an EMBL/GenBank/DDBJ whole genome shotgun (WGS) entry which is preliminary data.</text>
</comment>
<keyword evidence="4" id="KW-0443">Lipid metabolism</keyword>
<evidence type="ECO:0000256" key="1">
    <source>
        <dbReference type="ARBA" id="ARBA00005189"/>
    </source>
</evidence>
<evidence type="ECO:0000256" key="2">
    <source>
        <dbReference type="ARBA" id="ARBA00022516"/>
    </source>
</evidence>
<dbReference type="CDD" id="cd07989">
    <property type="entry name" value="LPLAT_AGPAT-like"/>
    <property type="match status" value="1"/>
</dbReference>
<dbReference type="Pfam" id="PF01553">
    <property type="entry name" value="Acyltransferase"/>
    <property type="match status" value="1"/>
</dbReference>
<dbReference type="EMBL" id="LDPZ01000001">
    <property type="protein sequence ID" value="KTQ98747.1"/>
    <property type="molecule type" value="Genomic_DNA"/>
</dbReference>
<sequence>MLGIGLALALMTLVLMPLQLLAIRSRWPLARRLPFVWHSVAARLIGLRLHLKGRPVTERPLLLVANHQSWADIVALGAVMPLSFIAKSEVAGWPIFGLLAKLQRTTFVEREARGRTGQQADAIGERLNAGDAMVLFAEGTTSDGNRVLPFKTALFGAAQASLRRSQAEAVWVQPVCVAYTKVNGMPMGHYGRPLAAWPGDVELMPHLLAFLREGAVDAEIRFGEPIRFDAASDRKAVARRCESVVAALMARSLRGDDDRAA</sequence>
<keyword evidence="5 7" id="KW-0012">Acyltransferase</keyword>
<feature type="domain" description="Phospholipid/glycerol acyltransferase" evidence="6">
    <location>
        <begin position="61"/>
        <end position="180"/>
    </location>
</feature>
<evidence type="ECO:0000256" key="3">
    <source>
        <dbReference type="ARBA" id="ARBA00022679"/>
    </source>
</evidence>
<dbReference type="PANTHER" id="PTHR10434">
    <property type="entry name" value="1-ACYL-SN-GLYCEROL-3-PHOSPHATE ACYLTRANSFERASE"/>
    <property type="match status" value="1"/>
</dbReference>
<evidence type="ECO:0000256" key="5">
    <source>
        <dbReference type="ARBA" id="ARBA00023315"/>
    </source>
</evidence>
<dbReference type="InterPro" id="IPR002123">
    <property type="entry name" value="Plipid/glycerol_acylTrfase"/>
</dbReference>
<reference evidence="7 8" key="1">
    <citation type="journal article" date="2016" name="Front. Microbiol.">
        <title>Genomic Resource of Rice Seed Associated Bacteria.</title>
        <authorList>
            <person name="Midha S."/>
            <person name="Bansal K."/>
            <person name="Sharma S."/>
            <person name="Kumar N."/>
            <person name="Patil P.P."/>
            <person name="Chaudhry V."/>
            <person name="Patil P.B."/>
        </authorList>
    </citation>
    <scope>NUCLEOTIDE SEQUENCE [LARGE SCALE GENOMIC DNA]</scope>
    <source>
        <strain evidence="7 8">NS226</strain>
    </source>
</reference>
<protein>
    <submittedName>
        <fullName evidence="7">Acyl-phosphate glycerol 3-phosphate acyltransferase</fullName>
    </submittedName>
</protein>
<evidence type="ECO:0000256" key="4">
    <source>
        <dbReference type="ARBA" id="ARBA00023098"/>
    </source>
</evidence>
<comment type="pathway">
    <text evidence="1">Lipid metabolism.</text>
</comment>
<keyword evidence="2" id="KW-0444">Lipid biosynthesis</keyword>
<evidence type="ECO:0000313" key="8">
    <source>
        <dbReference type="Proteomes" id="UP000078272"/>
    </source>
</evidence>
<accession>A0A147DB25</accession>
<dbReference type="Proteomes" id="UP000078272">
    <property type="component" value="Unassembled WGS sequence"/>
</dbReference>
<dbReference type="GO" id="GO:0003841">
    <property type="term" value="F:1-acylglycerol-3-phosphate O-acyltransferase activity"/>
    <property type="evidence" value="ECO:0007669"/>
    <property type="project" value="TreeGrafter"/>
</dbReference>
<dbReference type="OrthoDB" id="9806880at2"/>
<dbReference type="PATRIC" id="fig|401562.3.peg.120"/>
<dbReference type="AlphaFoldDB" id="A0A147DB25"/>
<dbReference type="RefSeq" id="WP_058633332.1">
    <property type="nucleotide sequence ID" value="NZ_LDPZ01000001.1"/>
</dbReference>
<evidence type="ECO:0000259" key="6">
    <source>
        <dbReference type="SMART" id="SM00563"/>
    </source>
</evidence>
<name>A0A147DB25_9HYPH</name>
<evidence type="ECO:0000313" key="7">
    <source>
        <dbReference type="EMBL" id="KTQ98747.1"/>
    </source>
</evidence>
<dbReference type="SUPFAM" id="SSF69593">
    <property type="entry name" value="Glycerol-3-phosphate (1)-acyltransferase"/>
    <property type="match status" value="1"/>
</dbReference>
<dbReference type="PANTHER" id="PTHR10434:SF64">
    <property type="entry name" value="1-ACYL-SN-GLYCEROL-3-PHOSPHATE ACYLTRANSFERASE-RELATED"/>
    <property type="match status" value="1"/>
</dbReference>